<evidence type="ECO:0000313" key="3">
    <source>
        <dbReference type="Proteomes" id="UP000735302"/>
    </source>
</evidence>
<feature type="transmembrane region" description="Helical" evidence="1">
    <location>
        <begin position="94"/>
        <end position="113"/>
    </location>
</feature>
<keyword evidence="1" id="KW-1133">Transmembrane helix</keyword>
<organism evidence="2 3">
    <name type="scientific">Plakobranchus ocellatus</name>
    <dbReference type="NCBI Taxonomy" id="259542"/>
    <lineage>
        <taxon>Eukaryota</taxon>
        <taxon>Metazoa</taxon>
        <taxon>Spiralia</taxon>
        <taxon>Lophotrochozoa</taxon>
        <taxon>Mollusca</taxon>
        <taxon>Gastropoda</taxon>
        <taxon>Heterobranchia</taxon>
        <taxon>Euthyneura</taxon>
        <taxon>Panpulmonata</taxon>
        <taxon>Sacoglossa</taxon>
        <taxon>Placobranchoidea</taxon>
        <taxon>Plakobranchidae</taxon>
        <taxon>Plakobranchus</taxon>
    </lineage>
</organism>
<dbReference type="Proteomes" id="UP000735302">
    <property type="component" value="Unassembled WGS sequence"/>
</dbReference>
<keyword evidence="1" id="KW-0812">Transmembrane</keyword>
<dbReference type="EMBL" id="BLXT01008469">
    <property type="protein sequence ID" value="GFO49312.1"/>
    <property type="molecule type" value="Genomic_DNA"/>
</dbReference>
<comment type="caution">
    <text evidence="2">The sequence shown here is derived from an EMBL/GenBank/DDBJ whole genome shotgun (WGS) entry which is preliminary data.</text>
</comment>
<evidence type="ECO:0000256" key="1">
    <source>
        <dbReference type="SAM" id="Phobius"/>
    </source>
</evidence>
<sequence length="182" mass="19722">MKSPLQSLVTSMVSSPRIDFNFLWILKGDLSATLADHFELITVKFFNGDQPANGDMLISVGRSSAFLLLATEAAPQAATMQGFFATSGCDEGSGFLFLFCFVLFLDAMMRFSYSAPRLPTRHRAQPRIHIARHSSVVPGLPWSYTASRGCGISTGSGIDPSPITWVGAALPSQKKEIAKEIC</sequence>
<name>A0AAV4DZ52_9GAST</name>
<evidence type="ECO:0000313" key="2">
    <source>
        <dbReference type="EMBL" id="GFO49312.1"/>
    </source>
</evidence>
<reference evidence="2 3" key="1">
    <citation type="journal article" date="2021" name="Elife">
        <title>Chloroplast acquisition without the gene transfer in kleptoplastic sea slugs, Plakobranchus ocellatus.</title>
        <authorList>
            <person name="Maeda T."/>
            <person name="Takahashi S."/>
            <person name="Yoshida T."/>
            <person name="Shimamura S."/>
            <person name="Takaki Y."/>
            <person name="Nagai Y."/>
            <person name="Toyoda A."/>
            <person name="Suzuki Y."/>
            <person name="Arimoto A."/>
            <person name="Ishii H."/>
            <person name="Satoh N."/>
            <person name="Nishiyama T."/>
            <person name="Hasebe M."/>
            <person name="Maruyama T."/>
            <person name="Minagawa J."/>
            <person name="Obokata J."/>
            <person name="Shigenobu S."/>
        </authorList>
    </citation>
    <scope>NUCLEOTIDE SEQUENCE [LARGE SCALE GENOMIC DNA]</scope>
</reference>
<gene>
    <name evidence="2" type="ORF">PoB_007581700</name>
</gene>
<accession>A0AAV4DZ52</accession>
<keyword evidence="3" id="KW-1185">Reference proteome</keyword>
<proteinExistence type="predicted"/>
<keyword evidence="1" id="KW-0472">Membrane</keyword>
<protein>
    <submittedName>
        <fullName evidence="2">Uncharacterized protein</fullName>
    </submittedName>
</protein>
<dbReference type="AlphaFoldDB" id="A0AAV4DZ52"/>